<reference evidence="2 3" key="1">
    <citation type="journal article" date="2024" name="Science">
        <title>Giant polyketide synthase enzymes in the biosynthesis of giant marine polyether toxins.</title>
        <authorList>
            <person name="Fallon T.R."/>
            <person name="Shende V.V."/>
            <person name="Wierzbicki I.H."/>
            <person name="Pendleton A.L."/>
            <person name="Watervoot N.F."/>
            <person name="Auber R.P."/>
            <person name="Gonzalez D.J."/>
            <person name="Wisecaver J.H."/>
            <person name="Moore B.S."/>
        </authorList>
    </citation>
    <scope>NUCLEOTIDE SEQUENCE [LARGE SCALE GENOMIC DNA]</scope>
    <source>
        <strain evidence="2 3">12B1</strain>
    </source>
</reference>
<dbReference type="EMBL" id="JBGBPQ010000005">
    <property type="protein sequence ID" value="KAL1523575.1"/>
    <property type="molecule type" value="Genomic_DNA"/>
</dbReference>
<organism evidence="2 3">
    <name type="scientific">Prymnesium parvum</name>
    <name type="common">Toxic golden alga</name>
    <dbReference type="NCBI Taxonomy" id="97485"/>
    <lineage>
        <taxon>Eukaryota</taxon>
        <taxon>Haptista</taxon>
        <taxon>Haptophyta</taxon>
        <taxon>Prymnesiophyceae</taxon>
        <taxon>Prymnesiales</taxon>
        <taxon>Prymnesiaceae</taxon>
        <taxon>Prymnesium</taxon>
    </lineage>
</organism>
<keyword evidence="1" id="KW-1133">Transmembrane helix</keyword>
<sequence length="500" mass="55042">MSKPSHTILYAPGMEEMALGIAALVEGATALCTTELINSAAPPFCAALCWEKFPSGDPNLKLRMSAVRDKHVILLMNHDTMYLFEQLAVLLHLQRFNVPKSRADLAARKWKQLTADDYETCSAKSVTVITPWYRHCQMERTCRWTVRDDRKWDNSDPNGEFVDVPTAQSFAAMLSSLPIPGTRPLPPQQLLLIDIHEYEDLEKTLISTGRWSNQVRPYDYTHGTGTFFTSAFARYLSSVLYPSITDVASQYVVFPDSGAHRRFISMVENSIKLPLDHILWISKTRVGASITQKDDLFFRNDKGEECKLQGRIPDKSTVLIADDFTNSGSTIFGGAEIVRSHAGADVTVNAFVSHFVAKYDHATVKKFVDKLYQDGCGVDSFTCTDSIPNVVQWLQAAGLERQAAGLPQKAFVMPLAPLIADWILQEPLGGEPRRFSREECLTLVRFGGCATLVRRTSAAVCAKEPSSDLKAAAAAGALAGALVGAAAAVCVLAFSARLQR</sequence>
<dbReference type="Proteomes" id="UP001515480">
    <property type="component" value="Unassembled WGS sequence"/>
</dbReference>
<feature type="transmembrane region" description="Helical" evidence="1">
    <location>
        <begin position="471"/>
        <end position="494"/>
    </location>
</feature>
<gene>
    <name evidence="2" type="ORF">AB1Y20_018511</name>
</gene>
<evidence type="ECO:0008006" key="4">
    <source>
        <dbReference type="Google" id="ProtNLM"/>
    </source>
</evidence>
<keyword evidence="1" id="KW-0472">Membrane</keyword>
<evidence type="ECO:0000313" key="2">
    <source>
        <dbReference type="EMBL" id="KAL1523575.1"/>
    </source>
</evidence>
<proteinExistence type="predicted"/>
<dbReference type="Gene3D" id="3.40.50.2020">
    <property type="match status" value="1"/>
</dbReference>
<accession>A0AB34JNW0</accession>
<keyword evidence="3" id="KW-1185">Reference proteome</keyword>
<evidence type="ECO:0000256" key="1">
    <source>
        <dbReference type="SAM" id="Phobius"/>
    </source>
</evidence>
<dbReference type="SUPFAM" id="SSF53271">
    <property type="entry name" value="PRTase-like"/>
    <property type="match status" value="1"/>
</dbReference>
<evidence type="ECO:0000313" key="3">
    <source>
        <dbReference type="Proteomes" id="UP001515480"/>
    </source>
</evidence>
<comment type="caution">
    <text evidence="2">The sequence shown here is derived from an EMBL/GenBank/DDBJ whole genome shotgun (WGS) entry which is preliminary data.</text>
</comment>
<name>A0AB34JNW0_PRYPA</name>
<keyword evidence="1" id="KW-0812">Transmembrane</keyword>
<dbReference type="InterPro" id="IPR029057">
    <property type="entry name" value="PRTase-like"/>
</dbReference>
<dbReference type="AlphaFoldDB" id="A0AB34JNW0"/>
<protein>
    <recommendedName>
        <fullName evidence="4">Phosphoribosyltransferase domain-containing protein</fullName>
    </recommendedName>
</protein>